<keyword evidence="1" id="KW-1133">Transmembrane helix</keyword>
<keyword evidence="3" id="KW-1185">Reference proteome</keyword>
<organism evidence="2 3">
    <name type="scientific">Niastella vici</name>
    <dbReference type="NCBI Taxonomy" id="1703345"/>
    <lineage>
        <taxon>Bacteria</taxon>
        <taxon>Pseudomonadati</taxon>
        <taxon>Bacteroidota</taxon>
        <taxon>Chitinophagia</taxon>
        <taxon>Chitinophagales</taxon>
        <taxon>Chitinophagaceae</taxon>
        <taxon>Niastella</taxon>
    </lineage>
</organism>
<sequence>MRKWPYFIVASLLNALLVTGALIEFKLRGIAVIDLKSRSAGFPAWNDINPFEFAGGMFLLSFLVIVIIFSIKALVTGIFKKLHSFNQSLAGTQSQPFDFAQGQ</sequence>
<feature type="transmembrane region" description="Helical" evidence="1">
    <location>
        <begin position="53"/>
        <end position="75"/>
    </location>
</feature>
<evidence type="ECO:0000313" key="2">
    <source>
        <dbReference type="EMBL" id="OQP66456.1"/>
    </source>
</evidence>
<evidence type="ECO:0000313" key="3">
    <source>
        <dbReference type="Proteomes" id="UP000192796"/>
    </source>
</evidence>
<dbReference type="RefSeq" id="WP_081145397.1">
    <property type="nucleotide sequence ID" value="NZ_LVYD01000002.1"/>
</dbReference>
<accession>A0A1V9G7K3</accession>
<reference evidence="2 3" key="1">
    <citation type="submission" date="2016-03" db="EMBL/GenBank/DDBJ databases">
        <title>Niastella vici sp. nov., isolated from farmland soil.</title>
        <authorList>
            <person name="Chen L."/>
            <person name="Wang D."/>
            <person name="Yang S."/>
            <person name="Wang G."/>
        </authorList>
    </citation>
    <scope>NUCLEOTIDE SEQUENCE [LARGE SCALE GENOMIC DNA]</scope>
    <source>
        <strain evidence="2 3">DJ57</strain>
    </source>
</reference>
<dbReference type="Proteomes" id="UP000192796">
    <property type="component" value="Unassembled WGS sequence"/>
</dbReference>
<dbReference type="EMBL" id="LVYD01000002">
    <property type="protein sequence ID" value="OQP66456.1"/>
    <property type="molecule type" value="Genomic_DNA"/>
</dbReference>
<protein>
    <submittedName>
        <fullName evidence="2">Uncharacterized protein</fullName>
    </submittedName>
</protein>
<evidence type="ECO:0000256" key="1">
    <source>
        <dbReference type="SAM" id="Phobius"/>
    </source>
</evidence>
<gene>
    <name evidence="2" type="ORF">A3860_13270</name>
</gene>
<keyword evidence="1" id="KW-0812">Transmembrane</keyword>
<dbReference type="OrthoDB" id="677023at2"/>
<dbReference type="STRING" id="1703345.A3860_13270"/>
<name>A0A1V9G7K3_9BACT</name>
<keyword evidence="1" id="KW-0472">Membrane</keyword>
<proteinExistence type="predicted"/>
<comment type="caution">
    <text evidence="2">The sequence shown here is derived from an EMBL/GenBank/DDBJ whole genome shotgun (WGS) entry which is preliminary data.</text>
</comment>
<dbReference type="AlphaFoldDB" id="A0A1V9G7K3"/>